<protein>
    <submittedName>
        <fullName evidence="2">Uncharacterized protein</fullName>
    </submittedName>
</protein>
<sequence>MIELTSVGRGYQHASTKRKNTPLPPAREQIVVSEICEAFGQPQLRALYEAWQCEGSDKNIFDKLFDDTAQSLALFLKDEVHHLDQIKPPPAVEQNPELKDKAADLWMELKPQVKDTIKVLWQGDLNAEGLYLNIAMHIRRLSSRLLMHAMGKCLSEASPQDISNAAGHRSAGNKASF</sequence>
<evidence type="ECO:0000256" key="1">
    <source>
        <dbReference type="SAM" id="MobiDB-lite"/>
    </source>
</evidence>
<dbReference type="Proteomes" id="UP000815325">
    <property type="component" value="Unassembled WGS sequence"/>
</dbReference>
<comment type="caution">
    <text evidence="2">The sequence shown here is derived from an EMBL/GenBank/DDBJ whole genome shotgun (WGS) entry which is preliminary data.</text>
</comment>
<accession>A0ABQ7FSU7</accession>
<evidence type="ECO:0000313" key="3">
    <source>
        <dbReference type="Proteomes" id="UP000815325"/>
    </source>
</evidence>
<evidence type="ECO:0000313" key="2">
    <source>
        <dbReference type="EMBL" id="KAF5825569.1"/>
    </source>
</evidence>
<name>A0ABQ7FSU7_DUNSA</name>
<organism evidence="2 3">
    <name type="scientific">Dunaliella salina</name>
    <name type="common">Green alga</name>
    <name type="synonym">Protococcus salinus</name>
    <dbReference type="NCBI Taxonomy" id="3046"/>
    <lineage>
        <taxon>Eukaryota</taxon>
        <taxon>Viridiplantae</taxon>
        <taxon>Chlorophyta</taxon>
        <taxon>core chlorophytes</taxon>
        <taxon>Chlorophyceae</taxon>
        <taxon>CS clade</taxon>
        <taxon>Chlamydomonadales</taxon>
        <taxon>Dunaliellaceae</taxon>
        <taxon>Dunaliella</taxon>
    </lineage>
</organism>
<gene>
    <name evidence="2" type="ORF">DUNSADRAFT_8541</name>
</gene>
<reference evidence="2" key="1">
    <citation type="submission" date="2017-08" db="EMBL/GenBank/DDBJ databases">
        <authorList>
            <person name="Polle J.E."/>
            <person name="Barry K."/>
            <person name="Cushman J."/>
            <person name="Schmutz J."/>
            <person name="Tran D."/>
            <person name="Hathwaick L.T."/>
            <person name="Yim W.C."/>
            <person name="Jenkins J."/>
            <person name="Mckie-Krisberg Z.M."/>
            <person name="Prochnik S."/>
            <person name="Lindquist E."/>
            <person name="Dockter R.B."/>
            <person name="Adam C."/>
            <person name="Molina H."/>
            <person name="Bunkerborg J."/>
            <person name="Jin E."/>
            <person name="Buchheim M."/>
            <person name="Magnuson J."/>
        </authorList>
    </citation>
    <scope>NUCLEOTIDE SEQUENCE</scope>
    <source>
        <strain evidence="2">CCAP 19/18</strain>
    </source>
</reference>
<dbReference type="EMBL" id="MU072508">
    <property type="protein sequence ID" value="KAF5825569.1"/>
    <property type="molecule type" value="Genomic_DNA"/>
</dbReference>
<proteinExistence type="predicted"/>
<feature type="non-terminal residue" evidence="2">
    <location>
        <position position="177"/>
    </location>
</feature>
<keyword evidence="3" id="KW-1185">Reference proteome</keyword>
<feature type="region of interest" description="Disordered" evidence="1">
    <location>
        <begin position="1"/>
        <end position="24"/>
    </location>
</feature>